<evidence type="ECO:0000313" key="3">
    <source>
        <dbReference type="Proteomes" id="UP000183918"/>
    </source>
</evidence>
<keyword evidence="3" id="KW-1185">Reference proteome</keyword>
<dbReference type="EMBL" id="FNPG01000007">
    <property type="protein sequence ID" value="SDY07692.1"/>
    <property type="molecule type" value="Genomic_DNA"/>
</dbReference>
<dbReference type="InterPro" id="IPR021139">
    <property type="entry name" value="NYN"/>
</dbReference>
<dbReference type="Proteomes" id="UP000183918">
    <property type="component" value="Unassembled WGS sequence"/>
</dbReference>
<organism evidence="2 3">
    <name type="scientific">Lachnobacterium bovis DSM 14045</name>
    <dbReference type="NCBI Taxonomy" id="1122142"/>
    <lineage>
        <taxon>Bacteria</taxon>
        <taxon>Bacillati</taxon>
        <taxon>Bacillota</taxon>
        <taxon>Clostridia</taxon>
        <taxon>Lachnospirales</taxon>
        <taxon>Lachnospiraceae</taxon>
        <taxon>Lachnobacterium</taxon>
    </lineage>
</organism>
<dbReference type="AlphaFoldDB" id="A0A1H3GWM3"/>
<gene>
    <name evidence="2" type="ORF">SAMN02910414_00694</name>
</gene>
<evidence type="ECO:0000313" key="2">
    <source>
        <dbReference type="EMBL" id="SDY07692.1"/>
    </source>
</evidence>
<dbReference type="Pfam" id="PF01936">
    <property type="entry name" value="NYN"/>
    <property type="match status" value="1"/>
</dbReference>
<protein>
    <recommendedName>
        <fullName evidence="1">NYN domain-containing protein</fullName>
    </recommendedName>
</protein>
<reference evidence="2 3" key="1">
    <citation type="submission" date="2016-10" db="EMBL/GenBank/DDBJ databases">
        <authorList>
            <person name="de Groot N.N."/>
        </authorList>
    </citation>
    <scope>NUCLEOTIDE SEQUENCE [LARGE SCALE GENOMIC DNA]</scope>
    <source>
        <strain evidence="2 3">DSM 14045</strain>
    </source>
</reference>
<evidence type="ECO:0000259" key="1">
    <source>
        <dbReference type="Pfam" id="PF01936"/>
    </source>
</evidence>
<feature type="domain" description="NYN" evidence="1">
    <location>
        <begin position="287"/>
        <end position="380"/>
    </location>
</feature>
<proteinExistence type="predicted"/>
<dbReference type="RefSeq" id="WP_083354423.1">
    <property type="nucleotide sequence ID" value="NZ_FNPG01000007.1"/>
</dbReference>
<sequence>MEKEYSKEFDVIFEEKDKNNHVSEKNQIFEADKTKKVVPEELQEINSHREIISKIAYLIGVKKIFFEYDNQSPQLEIFEELEQNKDARIIRNLCILRTTIERNFKFIKDAMKYEFKTLNTIDNKYIKEAITNLRDDDIDIVKYNKQKLSQYIIDINRLIAGHIFYCKNLFPDWIVWDYIKDLFLMPNGYTEKGTKAAMELYYPNVNKYPYKMYINWKNPKDEGNILYNDKKFLELLYQRNGDVFKDVSRVSDISSESKLNIKEFIQNGKIVDAICDCENSDPYMLASVFNNMNDSLTAKINKIILVDDQNTVKAWNIFDQLVTEIEIEHISTERVTKEKSLVDIVLTAKTCKEHYVNHVDSFILISSDSDFWGLINTLPDVEFLIFAEKEKFGHKMREIVESANIHYSYIENFYSGEVDIRRRVLLMEFRKAIEANIAFNVNDIFQKISNETRVNLSEKELEQFYNCYVKPMKIILNEDGGLNLELGNQK</sequence>
<dbReference type="STRING" id="1122142.SAMN02910414_00694"/>
<dbReference type="GO" id="GO:0004540">
    <property type="term" value="F:RNA nuclease activity"/>
    <property type="evidence" value="ECO:0007669"/>
    <property type="project" value="InterPro"/>
</dbReference>
<accession>A0A1H3GWM3</accession>
<name>A0A1H3GWM3_9FIRM</name>
<dbReference type="Gene3D" id="3.40.50.1010">
    <property type="entry name" value="5'-nuclease"/>
    <property type="match status" value="1"/>
</dbReference>
<dbReference type="OrthoDB" id="1993677at2"/>